<dbReference type="Gene3D" id="3.40.50.720">
    <property type="entry name" value="NAD(P)-binding Rossmann-like Domain"/>
    <property type="match status" value="1"/>
</dbReference>
<protein>
    <recommendedName>
        <fullName evidence="3">NAD-dependent epimerase/dehydratase domain-containing protein</fullName>
    </recommendedName>
</protein>
<gene>
    <name evidence="4" type="ORF">L201_005670</name>
</gene>
<keyword evidence="5" id="KW-1185">Reference proteome</keyword>
<sequence length="349" mass="38367">MPSIKPGSTVLVTGASGYIASHTTDILLSKGYNVRGTVRSDSKGKYLANLFKGKQGKFDFVIVEDISKQGAFDNAVKNVDGVAHMASPYYFHAETPEELSVPAIHGTVGILESLKRTNPNVQRVVVTSSSASIIDGTIKAPHTFTEESWNEISAKRCEELGAKASGQDKYRASKVLAERAFWKFFEENKPSFDGVSINPTLVLGPIIHQCDKPESLNTSVAGYYAWLTGRKSQDDLPAQNGNYVDVRDTALAHVLALTTPGSGGQRFITSNGPFSANDYVLQIEKDFPDLYKANNVPRGNNDKDYKSNLINQAIKFDGSNSIRELGLQYRPIEETLNEMGKSLRERFNF</sequence>
<evidence type="ECO:0000256" key="1">
    <source>
        <dbReference type="ARBA" id="ARBA00023002"/>
    </source>
</evidence>
<evidence type="ECO:0000313" key="4">
    <source>
        <dbReference type="EMBL" id="WWC90733.1"/>
    </source>
</evidence>
<dbReference type="Pfam" id="PF01370">
    <property type="entry name" value="Epimerase"/>
    <property type="match status" value="1"/>
</dbReference>
<dbReference type="InterPro" id="IPR050425">
    <property type="entry name" value="NAD(P)_dehydrat-like"/>
</dbReference>
<dbReference type="Proteomes" id="UP001355207">
    <property type="component" value="Chromosome 7"/>
</dbReference>
<name>A0AAX4K1V5_9TREE</name>
<dbReference type="AlphaFoldDB" id="A0AAX4K1V5"/>
<dbReference type="InterPro" id="IPR001509">
    <property type="entry name" value="Epimerase_deHydtase"/>
</dbReference>
<evidence type="ECO:0000259" key="3">
    <source>
        <dbReference type="Pfam" id="PF01370"/>
    </source>
</evidence>
<dbReference type="FunFam" id="3.40.50.720:FF:000191">
    <property type="entry name" value="Methylglyoxal reductase (NADPH-dependent)"/>
    <property type="match status" value="1"/>
</dbReference>
<evidence type="ECO:0000256" key="2">
    <source>
        <dbReference type="ARBA" id="ARBA00023445"/>
    </source>
</evidence>
<dbReference type="RefSeq" id="XP_066077496.1">
    <property type="nucleotide sequence ID" value="XM_066221399.1"/>
</dbReference>
<dbReference type="GO" id="GO:0016616">
    <property type="term" value="F:oxidoreductase activity, acting on the CH-OH group of donors, NAD or NADP as acceptor"/>
    <property type="evidence" value="ECO:0007669"/>
    <property type="project" value="TreeGrafter"/>
</dbReference>
<dbReference type="PANTHER" id="PTHR10366">
    <property type="entry name" value="NAD DEPENDENT EPIMERASE/DEHYDRATASE"/>
    <property type="match status" value="1"/>
</dbReference>
<dbReference type="PANTHER" id="PTHR10366:SF564">
    <property type="entry name" value="STEROL-4-ALPHA-CARBOXYLATE 3-DEHYDROGENASE, DECARBOXYLATING"/>
    <property type="match status" value="1"/>
</dbReference>
<evidence type="ECO:0000313" key="5">
    <source>
        <dbReference type="Proteomes" id="UP001355207"/>
    </source>
</evidence>
<dbReference type="GeneID" id="91096340"/>
<accession>A0AAX4K1V5</accession>
<dbReference type="EMBL" id="CP144104">
    <property type="protein sequence ID" value="WWC90733.1"/>
    <property type="molecule type" value="Genomic_DNA"/>
</dbReference>
<dbReference type="CDD" id="cd05227">
    <property type="entry name" value="AR_SDR_e"/>
    <property type="match status" value="1"/>
</dbReference>
<organism evidence="4 5">
    <name type="scientific">Kwoniella dendrophila CBS 6074</name>
    <dbReference type="NCBI Taxonomy" id="1295534"/>
    <lineage>
        <taxon>Eukaryota</taxon>
        <taxon>Fungi</taxon>
        <taxon>Dikarya</taxon>
        <taxon>Basidiomycota</taxon>
        <taxon>Agaricomycotina</taxon>
        <taxon>Tremellomycetes</taxon>
        <taxon>Tremellales</taxon>
        <taxon>Cryptococcaceae</taxon>
        <taxon>Kwoniella</taxon>
    </lineage>
</organism>
<proteinExistence type="inferred from homology"/>
<dbReference type="SUPFAM" id="SSF51735">
    <property type="entry name" value="NAD(P)-binding Rossmann-fold domains"/>
    <property type="match status" value="1"/>
</dbReference>
<keyword evidence="1" id="KW-0560">Oxidoreductase</keyword>
<feature type="domain" description="NAD-dependent epimerase/dehydratase" evidence="3">
    <location>
        <begin position="10"/>
        <end position="263"/>
    </location>
</feature>
<dbReference type="InterPro" id="IPR036291">
    <property type="entry name" value="NAD(P)-bd_dom_sf"/>
</dbReference>
<reference evidence="4 5" key="1">
    <citation type="submission" date="2024-01" db="EMBL/GenBank/DDBJ databases">
        <title>Comparative genomics of Cryptococcus and Kwoniella reveals pathogenesis evolution and contrasting modes of karyotype evolution via chromosome fusion or intercentromeric recombination.</title>
        <authorList>
            <person name="Coelho M.A."/>
            <person name="David-Palma M."/>
            <person name="Shea T."/>
            <person name="Bowers K."/>
            <person name="McGinley-Smith S."/>
            <person name="Mohammad A.W."/>
            <person name="Gnirke A."/>
            <person name="Yurkov A.M."/>
            <person name="Nowrousian M."/>
            <person name="Sun S."/>
            <person name="Cuomo C.A."/>
            <person name="Heitman J."/>
        </authorList>
    </citation>
    <scope>NUCLEOTIDE SEQUENCE [LARGE SCALE GENOMIC DNA]</scope>
    <source>
        <strain evidence="4 5">CBS 6074</strain>
    </source>
</reference>
<comment type="similarity">
    <text evidence="2">Belongs to the NAD(P)-dependent epimerase/dehydratase family. Dihydroflavonol-4-reductase subfamily.</text>
</comment>